<name>A0AAD4BC15_BOLED</name>
<protein>
    <recommendedName>
        <fullName evidence="1">DUF6830 domain-containing protein</fullName>
    </recommendedName>
</protein>
<keyword evidence="3" id="KW-1185">Reference proteome</keyword>
<reference evidence="2" key="1">
    <citation type="submission" date="2019-10" db="EMBL/GenBank/DDBJ databases">
        <authorList>
            <consortium name="DOE Joint Genome Institute"/>
            <person name="Kuo A."/>
            <person name="Miyauchi S."/>
            <person name="Kiss E."/>
            <person name="Drula E."/>
            <person name="Kohler A."/>
            <person name="Sanchez-Garcia M."/>
            <person name="Andreopoulos B."/>
            <person name="Barry K.W."/>
            <person name="Bonito G."/>
            <person name="Buee M."/>
            <person name="Carver A."/>
            <person name="Chen C."/>
            <person name="Cichocki N."/>
            <person name="Clum A."/>
            <person name="Culley D."/>
            <person name="Crous P.W."/>
            <person name="Fauchery L."/>
            <person name="Girlanda M."/>
            <person name="Hayes R."/>
            <person name="Keri Z."/>
            <person name="LaButti K."/>
            <person name="Lipzen A."/>
            <person name="Lombard V."/>
            <person name="Magnuson J."/>
            <person name="Maillard F."/>
            <person name="Morin E."/>
            <person name="Murat C."/>
            <person name="Nolan M."/>
            <person name="Ohm R."/>
            <person name="Pangilinan J."/>
            <person name="Pereira M."/>
            <person name="Perotto S."/>
            <person name="Peter M."/>
            <person name="Riley R."/>
            <person name="Sitrit Y."/>
            <person name="Stielow B."/>
            <person name="Szollosi G."/>
            <person name="Zifcakova L."/>
            <person name="Stursova M."/>
            <person name="Spatafora J.W."/>
            <person name="Tedersoo L."/>
            <person name="Vaario L.-M."/>
            <person name="Yamada A."/>
            <person name="Yan M."/>
            <person name="Wang P."/>
            <person name="Xu J."/>
            <person name="Bruns T."/>
            <person name="Baldrian P."/>
            <person name="Vilgalys R."/>
            <person name="Henrissat B."/>
            <person name="Grigoriev I.V."/>
            <person name="Hibbett D."/>
            <person name="Nagy L.G."/>
            <person name="Martin F.M."/>
        </authorList>
    </citation>
    <scope>NUCLEOTIDE SEQUENCE</scope>
    <source>
        <strain evidence="2">BED1</strain>
    </source>
</reference>
<gene>
    <name evidence="2" type="ORF">L210DRAFT_3429189</name>
</gene>
<dbReference type="Pfam" id="PF20722">
    <property type="entry name" value="DUF6830"/>
    <property type="match status" value="1"/>
</dbReference>
<dbReference type="InterPro" id="IPR041078">
    <property type="entry name" value="Plavaka"/>
</dbReference>
<dbReference type="Pfam" id="PF18759">
    <property type="entry name" value="Plavaka"/>
    <property type="match status" value="2"/>
</dbReference>
<feature type="domain" description="DUF6830" evidence="1">
    <location>
        <begin position="573"/>
        <end position="728"/>
    </location>
</feature>
<evidence type="ECO:0000313" key="3">
    <source>
        <dbReference type="Proteomes" id="UP001194468"/>
    </source>
</evidence>
<accession>A0AAD4BC15</accession>
<dbReference type="EMBL" id="WHUW01000249">
    <property type="protein sequence ID" value="KAF8416630.1"/>
    <property type="molecule type" value="Genomic_DNA"/>
</dbReference>
<dbReference type="InterPro" id="IPR049233">
    <property type="entry name" value="DUF6830"/>
</dbReference>
<sequence length="844" mass="95714">MHPNPSSVFDHGETFLARFKQDPYSDHRHHNLYYPFASLDDWEMANFLLKSKLSMKLIDEFLSLRMVRQMSLSFRTAKDLRARAELLPSGPRWKFEVVPTAHPTKQPVHLYYRDALECIESLFNHPFFADKIDFTPFRLFTTAERVVRVYTEWMSSNSAWEMQSQIPAGGTLCGVIISSDKTNITRIAGGGVAHPLLISLANIKMSVRNKGSSHAFLLLALLPIARFTHPKKRMCSVLDARLFHQCLDIILDPLKKAAAIGRMMSDPRGNLRYCFTPLLASIDCDPLLVEEYFTACALFRLSGVSHPYWRDWPFAEPSRFFTPEGLHHWHGEFWSHDVQWCIRGLGDAEIDFRFSIIPPITGLRRFPTGITTLKQVCGRTKRDVQRFLVVVIAGTMSPDVVIATRALMEFRYMSQAPSLTSASCDQIKAALQEFHHHKNAIIESGLRRGPTTGAILEHWRIPKLELLQSVAPSIEQVGSPLQWSADTTEHAHIEVVKDPASMTNNQNYSSQICRSLDRDEKCRIFNTAIALSTISSQRNDSGEAGKEEDDGDEYDEVGDVLSDLWTSQRKQTNFFAVAAQRLASVTSYPRPLRTFSHGSTAFRLNYDPSLRRVPIDDVAIIFNLPDLRPALADYVKREGEFAQNFHKFGPRRSGEGAYLPFTELQVWYKVRLQQKCYHDPSVVAPAFTVHACPPNRSSKHSGQYDFAIMNADEGCVWPSSGLQGHTVVNVHLIMCPASPKGLIGPFSNRFLMYAQRFDIVPQGNNEVERTTGLHVLKRATRRISGVTSTLGDVFPLDQLRSFAHVVPRFGRIADNRLTSSNCVEYSESFYLNKYFDKDFFYAIS</sequence>
<dbReference type="AlphaFoldDB" id="A0AAD4BC15"/>
<comment type="caution">
    <text evidence="2">The sequence shown here is derived from an EMBL/GenBank/DDBJ whole genome shotgun (WGS) entry which is preliminary data.</text>
</comment>
<evidence type="ECO:0000313" key="2">
    <source>
        <dbReference type="EMBL" id="KAF8416630.1"/>
    </source>
</evidence>
<reference evidence="2" key="2">
    <citation type="journal article" date="2020" name="Nat. Commun.">
        <title>Large-scale genome sequencing of mycorrhizal fungi provides insights into the early evolution of symbiotic traits.</title>
        <authorList>
            <person name="Miyauchi S."/>
            <person name="Kiss E."/>
            <person name="Kuo A."/>
            <person name="Drula E."/>
            <person name="Kohler A."/>
            <person name="Sanchez-Garcia M."/>
            <person name="Morin E."/>
            <person name="Andreopoulos B."/>
            <person name="Barry K.W."/>
            <person name="Bonito G."/>
            <person name="Buee M."/>
            <person name="Carver A."/>
            <person name="Chen C."/>
            <person name="Cichocki N."/>
            <person name="Clum A."/>
            <person name="Culley D."/>
            <person name="Crous P.W."/>
            <person name="Fauchery L."/>
            <person name="Girlanda M."/>
            <person name="Hayes R.D."/>
            <person name="Keri Z."/>
            <person name="LaButti K."/>
            <person name="Lipzen A."/>
            <person name="Lombard V."/>
            <person name="Magnuson J."/>
            <person name="Maillard F."/>
            <person name="Murat C."/>
            <person name="Nolan M."/>
            <person name="Ohm R.A."/>
            <person name="Pangilinan J."/>
            <person name="Pereira M.F."/>
            <person name="Perotto S."/>
            <person name="Peter M."/>
            <person name="Pfister S."/>
            <person name="Riley R."/>
            <person name="Sitrit Y."/>
            <person name="Stielow J.B."/>
            <person name="Szollosi G."/>
            <person name="Zifcakova L."/>
            <person name="Stursova M."/>
            <person name="Spatafora J.W."/>
            <person name="Tedersoo L."/>
            <person name="Vaario L.M."/>
            <person name="Yamada A."/>
            <person name="Yan M."/>
            <person name="Wang P."/>
            <person name="Xu J."/>
            <person name="Bruns T."/>
            <person name="Baldrian P."/>
            <person name="Vilgalys R."/>
            <person name="Dunand C."/>
            <person name="Henrissat B."/>
            <person name="Grigoriev I.V."/>
            <person name="Hibbett D."/>
            <person name="Nagy L.G."/>
            <person name="Martin F.M."/>
        </authorList>
    </citation>
    <scope>NUCLEOTIDE SEQUENCE</scope>
    <source>
        <strain evidence="2">BED1</strain>
    </source>
</reference>
<dbReference type="Proteomes" id="UP001194468">
    <property type="component" value="Unassembled WGS sequence"/>
</dbReference>
<organism evidence="2 3">
    <name type="scientific">Boletus edulis BED1</name>
    <dbReference type="NCBI Taxonomy" id="1328754"/>
    <lineage>
        <taxon>Eukaryota</taxon>
        <taxon>Fungi</taxon>
        <taxon>Dikarya</taxon>
        <taxon>Basidiomycota</taxon>
        <taxon>Agaricomycotina</taxon>
        <taxon>Agaricomycetes</taxon>
        <taxon>Agaricomycetidae</taxon>
        <taxon>Boletales</taxon>
        <taxon>Boletineae</taxon>
        <taxon>Boletaceae</taxon>
        <taxon>Boletoideae</taxon>
        <taxon>Boletus</taxon>
    </lineage>
</organism>
<evidence type="ECO:0000259" key="1">
    <source>
        <dbReference type="Pfam" id="PF20722"/>
    </source>
</evidence>
<proteinExistence type="predicted"/>